<feature type="compositionally biased region" description="Polar residues" evidence="11">
    <location>
        <begin position="1026"/>
        <end position="1043"/>
    </location>
</feature>
<sequence>MSSNNFIYNAKTNDSSLQDLEDNLNSIYKTYTTNNNNNDSIDTLDSNNNTAGSHMFHYKVNYNNGQTPQQLPMVHVSSRLSSLGDMQDARETITKSAPGTPLSMSSFDFRPNYPRAVTNSSLNVLLDTPGIDSEFRQLVDQTPPPISQPRPPESEEFIDAEQDEIPKSKEMKEDELVWRNRGAAARTVRSNNGEPQIIRRSVGDFKFGKELGEGSYSTVILATDKFTSKQYAVKVLDKRHIIKEKKVKYVNIEKHALNRLSNRMGIISLYFTFQDKDSLYFVLDYAANGELLTLIKNHNTLNEECTRHFGAQILDAIKYMHDNGVIHRDIKPENILLDDKMRIQMTDFGTARLLEKKNDESEDYPVDVRAKSFVGTAEYVSPELLESKYCGKPGDIWAFGCIIYQMIAGKPPFKATNEYLTFQKITKLQYAFSAGFPNILRDLVKKILVLQPSRRATISDIQNHYFFNDVDFDDFESIWYRETPEIGPYKMTAKSMMKIPEHSSSSAMINKKQIRKTSSNNSPVTPRSRPSNQGKTSIEKSIPKTASTANSSNERVSAASVAAFVLNKPNNNSNSSFEDALSSTKSSTTDLNNTRTNSRKSQADYIPGTNILRPQINTRPSVASYSKSSSRSDRSKSVTKSTTPKPLEVTPPTTLETAWRAYLSHPDERVLRIGPVIFHKESTELFERKNKALLHESPLDMAKTQRNNRSGTSLLSQMVNGVNPIEHTNVDESIAISEPELTAALKRNSSKKEQRKSSGGLERSASSGKSSRLNKHSFFKKLGLGQINEKKDNDISEETIINQYSLGKPQTSTMVVTSHGRALIFTRNDIDANYKLILEIQLKYPFIHFQELVSSQNKFSKLLPTVGVFVISSTESSFVFEVEKFEVNQWTEVLFKAKTNEIERGKLIQSNAKDEQQQQKKSESKKVANTSNKSSPKLLASPAFKQVQTPLESKSKQSNNTTTSEPSRSRENHQSSSMLKLKLKTNTPRRKPPPPVSPPTEVNVHTGLPKTSGETGFLHAAQLAVSNNASPVTNNRRSSFSKSDGSKIDTNKIRTTYNSNNSESSPSSPTITTMNSKFLARSRKK</sequence>
<dbReference type="OrthoDB" id="347657at2759"/>
<evidence type="ECO:0000256" key="11">
    <source>
        <dbReference type="SAM" id="MobiDB-lite"/>
    </source>
</evidence>
<feature type="compositionally biased region" description="Polar residues" evidence="11">
    <location>
        <begin position="516"/>
        <end position="536"/>
    </location>
</feature>
<dbReference type="FunFam" id="3.30.200.20:FF:000128">
    <property type="entry name" value="Serine/threonine-protein kinase ksg1"/>
    <property type="match status" value="1"/>
</dbReference>
<keyword evidence="7 10" id="KW-0067">ATP-binding</keyword>
<proteinExistence type="inferred from homology"/>
<keyword evidence="4" id="KW-0808">Transferase</keyword>
<dbReference type="PROSITE" id="PS50011">
    <property type="entry name" value="PROTEIN_KINASE_DOM"/>
    <property type="match status" value="1"/>
</dbReference>
<dbReference type="InterPro" id="IPR000719">
    <property type="entry name" value="Prot_kinase_dom"/>
</dbReference>
<evidence type="ECO:0000256" key="6">
    <source>
        <dbReference type="ARBA" id="ARBA00022777"/>
    </source>
</evidence>
<evidence type="ECO:0000256" key="10">
    <source>
        <dbReference type="PROSITE-ProRule" id="PRU10141"/>
    </source>
</evidence>
<dbReference type="CDD" id="cd05581">
    <property type="entry name" value="STKc_PDK1"/>
    <property type="match status" value="1"/>
</dbReference>
<organism evidence="13 14">
    <name type="scientific">Candida verbasci</name>
    <dbReference type="NCBI Taxonomy" id="1227364"/>
    <lineage>
        <taxon>Eukaryota</taxon>
        <taxon>Fungi</taxon>
        <taxon>Dikarya</taxon>
        <taxon>Ascomycota</taxon>
        <taxon>Saccharomycotina</taxon>
        <taxon>Pichiomycetes</taxon>
        <taxon>Debaryomycetaceae</taxon>
        <taxon>Candida/Lodderomyces clade</taxon>
        <taxon>Candida</taxon>
    </lineage>
</organism>
<gene>
    <name evidence="13" type="ORF">CANVERA_P1717</name>
</gene>
<feature type="compositionally biased region" description="Low complexity" evidence="11">
    <location>
        <begin position="619"/>
        <end position="629"/>
    </location>
</feature>
<dbReference type="Proteomes" id="UP001152885">
    <property type="component" value="Unassembled WGS sequence"/>
</dbReference>
<dbReference type="InterPro" id="IPR050236">
    <property type="entry name" value="Ser_Thr_kinase_AGC"/>
</dbReference>
<dbReference type="GO" id="GO:0004674">
    <property type="term" value="F:protein serine/threonine kinase activity"/>
    <property type="evidence" value="ECO:0007669"/>
    <property type="project" value="UniProtKB-KW"/>
</dbReference>
<comment type="catalytic activity">
    <reaction evidence="9">
        <text>L-seryl-[protein] + ATP = O-phospho-L-seryl-[protein] + ADP + H(+)</text>
        <dbReference type="Rhea" id="RHEA:17989"/>
        <dbReference type="Rhea" id="RHEA-COMP:9863"/>
        <dbReference type="Rhea" id="RHEA-COMP:11604"/>
        <dbReference type="ChEBI" id="CHEBI:15378"/>
        <dbReference type="ChEBI" id="CHEBI:29999"/>
        <dbReference type="ChEBI" id="CHEBI:30616"/>
        <dbReference type="ChEBI" id="CHEBI:83421"/>
        <dbReference type="ChEBI" id="CHEBI:456216"/>
        <dbReference type="EC" id="2.7.11.1"/>
    </reaction>
</comment>
<feature type="region of interest" description="Disordered" evidence="11">
    <location>
        <begin position="745"/>
        <end position="772"/>
    </location>
</feature>
<dbReference type="SMART" id="SM00220">
    <property type="entry name" value="S_TKc"/>
    <property type="match status" value="1"/>
</dbReference>
<evidence type="ECO:0000256" key="8">
    <source>
        <dbReference type="ARBA" id="ARBA00047899"/>
    </source>
</evidence>
<dbReference type="InterPro" id="IPR039046">
    <property type="entry name" value="PDPK1"/>
</dbReference>
<protein>
    <recommendedName>
        <fullName evidence="2">non-specific serine/threonine protein kinase</fullName>
        <ecNumber evidence="2">2.7.11.1</ecNumber>
    </recommendedName>
</protein>
<comment type="catalytic activity">
    <reaction evidence="8">
        <text>L-threonyl-[protein] + ATP = O-phospho-L-threonyl-[protein] + ADP + H(+)</text>
        <dbReference type="Rhea" id="RHEA:46608"/>
        <dbReference type="Rhea" id="RHEA-COMP:11060"/>
        <dbReference type="Rhea" id="RHEA-COMP:11605"/>
        <dbReference type="ChEBI" id="CHEBI:15378"/>
        <dbReference type="ChEBI" id="CHEBI:30013"/>
        <dbReference type="ChEBI" id="CHEBI:30616"/>
        <dbReference type="ChEBI" id="CHEBI:61977"/>
        <dbReference type="ChEBI" id="CHEBI:456216"/>
        <dbReference type="EC" id="2.7.11.1"/>
    </reaction>
</comment>
<evidence type="ECO:0000256" key="5">
    <source>
        <dbReference type="ARBA" id="ARBA00022741"/>
    </source>
</evidence>
<feature type="region of interest" description="Disordered" evidence="11">
    <location>
        <begin position="907"/>
        <end position="1014"/>
    </location>
</feature>
<dbReference type="GO" id="GO:0030447">
    <property type="term" value="P:filamentous growth"/>
    <property type="evidence" value="ECO:0007669"/>
    <property type="project" value="UniProtKB-ARBA"/>
</dbReference>
<reference evidence="13" key="1">
    <citation type="submission" date="2022-12" db="EMBL/GenBank/DDBJ databases">
        <authorList>
            <person name="Brejova B."/>
        </authorList>
    </citation>
    <scope>NUCLEOTIDE SEQUENCE</scope>
</reference>
<evidence type="ECO:0000256" key="1">
    <source>
        <dbReference type="ARBA" id="ARBA00010006"/>
    </source>
</evidence>
<feature type="domain" description="Protein kinase" evidence="12">
    <location>
        <begin position="205"/>
        <end position="467"/>
    </location>
</feature>
<keyword evidence="3" id="KW-0723">Serine/threonine-protein kinase</keyword>
<evidence type="ECO:0000313" key="14">
    <source>
        <dbReference type="Proteomes" id="UP001152885"/>
    </source>
</evidence>
<evidence type="ECO:0000313" key="13">
    <source>
        <dbReference type="EMBL" id="CAI5757200.1"/>
    </source>
</evidence>
<keyword evidence="14" id="KW-1185">Reference proteome</keyword>
<dbReference type="AlphaFoldDB" id="A0A9W4TTP1"/>
<dbReference type="PROSITE" id="PS00108">
    <property type="entry name" value="PROTEIN_KINASE_ST"/>
    <property type="match status" value="1"/>
</dbReference>
<dbReference type="EC" id="2.7.11.1" evidence="2"/>
<feature type="region of interest" description="Disordered" evidence="11">
    <location>
        <begin position="500"/>
        <end position="554"/>
    </location>
</feature>
<dbReference type="GO" id="GO:0000196">
    <property type="term" value="P:cell integrity MAPK cascade"/>
    <property type="evidence" value="ECO:0007669"/>
    <property type="project" value="UniProtKB-ARBA"/>
</dbReference>
<dbReference type="InterPro" id="IPR008271">
    <property type="entry name" value="Ser/Thr_kinase_AS"/>
</dbReference>
<dbReference type="GO" id="GO:0005524">
    <property type="term" value="F:ATP binding"/>
    <property type="evidence" value="ECO:0007669"/>
    <property type="project" value="UniProtKB-UniRule"/>
</dbReference>
<feature type="compositionally biased region" description="Polar residues" evidence="11">
    <location>
        <begin position="544"/>
        <end position="554"/>
    </location>
</feature>
<dbReference type="Pfam" id="PF00069">
    <property type="entry name" value="Pkinase"/>
    <property type="match status" value="1"/>
</dbReference>
<feature type="compositionally biased region" description="Polar residues" evidence="11">
    <location>
        <begin position="568"/>
        <end position="600"/>
    </location>
</feature>
<dbReference type="InterPro" id="IPR017441">
    <property type="entry name" value="Protein_kinase_ATP_BS"/>
</dbReference>
<evidence type="ECO:0000256" key="7">
    <source>
        <dbReference type="ARBA" id="ARBA00022840"/>
    </source>
</evidence>
<feature type="compositionally biased region" description="Basic and acidic residues" evidence="11">
    <location>
        <begin position="907"/>
        <end position="926"/>
    </location>
</feature>
<dbReference type="Gene3D" id="3.30.200.20">
    <property type="entry name" value="Phosphorylase Kinase, domain 1"/>
    <property type="match status" value="1"/>
</dbReference>
<comment type="caution">
    <text evidence="13">The sequence shown here is derived from an EMBL/GenBank/DDBJ whole genome shotgun (WGS) entry which is preliminary data.</text>
</comment>
<evidence type="ECO:0000256" key="4">
    <source>
        <dbReference type="ARBA" id="ARBA00022679"/>
    </source>
</evidence>
<feature type="region of interest" description="Disordered" evidence="11">
    <location>
        <begin position="568"/>
        <end position="652"/>
    </location>
</feature>
<dbReference type="Gene3D" id="1.10.510.10">
    <property type="entry name" value="Transferase(Phosphotransferase) domain 1"/>
    <property type="match status" value="1"/>
</dbReference>
<feature type="compositionally biased region" description="Low complexity" evidence="11">
    <location>
        <begin position="1055"/>
        <end position="1076"/>
    </location>
</feature>
<comment type="similarity">
    <text evidence="1">Belongs to the protein kinase superfamily. AGC Ser/Thr protein kinase family. PDPK1 subfamily.</text>
</comment>
<dbReference type="SUPFAM" id="SSF56112">
    <property type="entry name" value="Protein kinase-like (PK-like)"/>
    <property type="match status" value="1"/>
</dbReference>
<feature type="compositionally biased region" description="Low complexity" evidence="11">
    <location>
        <begin position="638"/>
        <end position="652"/>
    </location>
</feature>
<evidence type="ECO:0000259" key="12">
    <source>
        <dbReference type="PROSITE" id="PS50011"/>
    </source>
</evidence>
<dbReference type="EMBL" id="CANTUO010000001">
    <property type="protein sequence ID" value="CAI5757200.1"/>
    <property type="molecule type" value="Genomic_DNA"/>
</dbReference>
<keyword evidence="6" id="KW-0418">Kinase</keyword>
<feature type="binding site" evidence="10">
    <location>
        <position position="234"/>
    </location>
    <ligand>
        <name>ATP</name>
        <dbReference type="ChEBI" id="CHEBI:30616"/>
    </ligand>
</feature>
<dbReference type="InterPro" id="IPR011009">
    <property type="entry name" value="Kinase-like_dom_sf"/>
</dbReference>
<evidence type="ECO:0000256" key="9">
    <source>
        <dbReference type="ARBA" id="ARBA00048679"/>
    </source>
</evidence>
<dbReference type="PROSITE" id="PS00107">
    <property type="entry name" value="PROTEIN_KINASE_ATP"/>
    <property type="match status" value="1"/>
</dbReference>
<keyword evidence="5 10" id="KW-0547">Nucleotide-binding</keyword>
<evidence type="ECO:0000256" key="3">
    <source>
        <dbReference type="ARBA" id="ARBA00022527"/>
    </source>
</evidence>
<accession>A0A9W4TTP1</accession>
<name>A0A9W4TTP1_9ASCO</name>
<feature type="compositionally biased region" description="Basic residues" evidence="11">
    <location>
        <begin position="981"/>
        <end position="992"/>
    </location>
</feature>
<evidence type="ECO:0000256" key="2">
    <source>
        <dbReference type="ARBA" id="ARBA00012513"/>
    </source>
</evidence>
<feature type="region of interest" description="Disordered" evidence="11">
    <location>
        <begin position="1026"/>
        <end position="1085"/>
    </location>
</feature>
<dbReference type="PANTHER" id="PTHR24356:SF163">
    <property type="entry name" value="3-PHOSPHOINOSITIDE-DEPENDENT PROTEIN KINASE 1-RELATED"/>
    <property type="match status" value="1"/>
</dbReference>
<dbReference type="PANTHER" id="PTHR24356">
    <property type="entry name" value="SERINE/THREONINE-PROTEIN KINASE"/>
    <property type="match status" value="1"/>
</dbReference>
<dbReference type="FunFam" id="1.10.510.10:FF:000534">
    <property type="entry name" value="Serine/threonine-protein kinase PKH2"/>
    <property type="match status" value="1"/>
</dbReference>